<feature type="domain" description="DAGKc" evidence="2">
    <location>
        <begin position="33"/>
        <end position="166"/>
    </location>
</feature>
<dbReference type="AlphaFoldDB" id="A0A934QLW6"/>
<comment type="caution">
    <text evidence="3">The sequence shown here is derived from an EMBL/GenBank/DDBJ whole genome shotgun (WGS) entry which is preliminary data.</text>
</comment>
<proteinExistence type="predicted"/>
<evidence type="ECO:0000313" key="4">
    <source>
        <dbReference type="Proteomes" id="UP000778970"/>
    </source>
</evidence>
<protein>
    <recommendedName>
        <fullName evidence="2">DAGKc domain-containing protein</fullName>
    </recommendedName>
</protein>
<dbReference type="GO" id="GO:0016301">
    <property type="term" value="F:kinase activity"/>
    <property type="evidence" value="ECO:0007669"/>
    <property type="project" value="InterPro"/>
</dbReference>
<dbReference type="InterPro" id="IPR001206">
    <property type="entry name" value="Diacylglycerol_kinase_cat_dom"/>
</dbReference>
<feature type="region of interest" description="Disordered" evidence="1">
    <location>
        <begin position="1"/>
        <end position="20"/>
    </location>
</feature>
<evidence type="ECO:0000259" key="2">
    <source>
        <dbReference type="PROSITE" id="PS50146"/>
    </source>
</evidence>
<dbReference type="Proteomes" id="UP000778970">
    <property type="component" value="Unassembled WGS sequence"/>
</dbReference>
<evidence type="ECO:0000313" key="3">
    <source>
        <dbReference type="EMBL" id="MBK1699226.1"/>
    </source>
</evidence>
<dbReference type="InterPro" id="IPR016064">
    <property type="entry name" value="NAD/diacylglycerol_kinase_sf"/>
</dbReference>
<dbReference type="SUPFAM" id="SSF111331">
    <property type="entry name" value="NAD kinase/diacylglycerol kinase-like"/>
    <property type="match status" value="1"/>
</dbReference>
<accession>A0A934QLW6</accession>
<dbReference type="Pfam" id="PF00781">
    <property type="entry name" value="DAGK_cat"/>
    <property type="match status" value="1"/>
</dbReference>
<gene>
    <name evidence="3" type="ORF">CKO21_18425</name>
</gene>
<dbReference type="SMART" id="SM00046">
    <property type="entry name" value="DAGKc"/>
    <property type="match status" value="1"/>
</dbReference>
<dbReference type="InterPro" id="IPR017438">
    <property type="entry name" value="ATP-NAD_kinase_N"/>
</dbReference>
<name>A0A934QLW6_9PROT</name>
<sequence>MDPGLRCHPSPPDRASGAGEHPWTASRILAQGTSMSDIAVLSNPASGNNRTRARRELEALTRARGIDHLQPARLRELPNALRTLAARNTRVLAIDGGDGTVVAVVTALRRHKPFTREPILAVLSGGSTNMIARDAGCPGAPAAALARLLKHWDTTDGQLPIVTRRPLLVRSAGAPPSYGFFLGGVGIPRVTAAARRGLYARGIAGPLAWSLALIWSLWRLACGGLKTTPLLRPADVRIVCNDSPGATAPRIAVIVTSLERLLLGLRPVSPGDGVGVAVINAHVPGLWRRAPSALWRPWPSFTAIESKPFAACRCRSVALSATEDWVLDGEPLDGPADATLTVQSDSSLRFVVA</sequence>
<reference evidence="3" key="1">
    <citation type="submission" date="2017-08" db="EMBL/GenBank/DDBJ databases">
        <authorList>
            <person name="Imhoff J.F."/>
            <person name="Rahn T."/>
            <person name="Kuenzel S."/>
            <person name="Neulinger S.C."/>
        </authorList>
    </citation>
    <scope>NUCLEOTIDE SEQUENCE</scope>
    <source>
        <strain evidence="3">DSM 9154</strain>
    </source>
</reference>
<evidence type="ECO:0000256" key="1">
    <source>
        <dbReference type="SAM" id="MobiDB-lite"/>
    </source>
</evidence>
<organism evidence="3 4">
    <name type="scientific">Rhodovibrio salinarum</name>
    <dbReference type="NCBI Taxonomy" id="1087"/>
    <lineage>
        <taxon>Bacteria</taxon>
        <taxon>Pseudomonadati</taxon>
        <taxon>Pseudomonadota</taxon>
        <taxon>Alphaproteobacteria</taxon>
        <taxon>Rhodospirillales</taxon>
        <taxon>Rhodovibrionaceae</taxon>
        <taxon>Rhodovibrio</taxon>
    </lineage>
</organism>
<keyword evidence="4" id="KW-1185">Reference proteome</keyword>
<dbReference type="Gene3D" id="3.40.50.10330">
    <property type="entry name" value="Probable inorganic polyphosphate/atp-NAD kinase, domain 1"/>
    <property type="match status" value="1"/>
</dbReference>
<reference evidence="3" key="2">
    <citation type="journal article" date="2020" name="Microorganisms">
        <title>Osmotic Adaptation and Compatible Solute Biosynthesis of Phototrophic Bacteria as Revealed from Genome Analyses.</title>
        <authorList>
            <person name="Imhoff J.F."/>
            <person name="Rahn T."/>
            <person name="Kunzel S."/>
            <person name="Keller A."/>
            <person name="Neulinger S.C."/>
        </authorList>
    </citation>
    <scope>NUCLEOTIDE SEQUENCE</scope>
    <source>
        <strain evidence="3">DSM 9154</strain>
    </source>
</reference>
<dbReference type="EMBL" id="NRRE01000035">
    <property type="protein sequence ID" value="MBK1699226.1"/>
    <property type="molecule type" value="Genomic_DNA"/>
</dbReference>
<dbReference type="PROSITE" id="PS50146">
    <property type="entry name" value="DAGK"/>
    <property type="match status" value="1"/>
</dbReference>